<proteinExistence type="predicted"/>
<dbReference type="Proteomes" id="UP000275401">
    <property type="component" value="Unassembled WGS sequence"/>
</dbReference>
<accession>A0A3M8W7F2</accession>
<dbReference type="EMBL" id="RIBZ01000214">
    <property type="protein sequence ID" value="RNG26042.1"/>
    <property type="molecule type" value="Genomic_DNA"/>
</dbReference>
<reference evidence="1 2" key="1">
    <citation type="submission" date="2018-11" db="EMBL/GenBank/DDBJ databases">
        <title>The Potential of Streptomyces as Biocontrol Agents against the Tomato grey mould, Botrytis cinerea (Gray mold) Frontiers in Microbiology.</title>
        <authorList>
            <person name="Li D."/>
        </authorList>
    </citation>
    <scope>NUCLEOTIDE SEQUENCE [LARGE SCALE GENOMIC DNA]</scope>
    <source>
        <strain evidence="1 2">NEAU-LD23</strain>
    </source>
</reference>
<keyword evidence="2" id="KW-1185">Reference proteome</keyword>
<evidence type="ECO:0000313" key="1">
    <source>
        <dbReference type="EMBL" id="RNG26042.1"/>
    </source>
</evidence>
<protein>
    <submittedName>
        <fullName evidence="1">Uncharacterized protein</fullName>
    </submittedName>
</protein>
<comment type="caution">
    <text evidence="1">The sequence shown here is derived from an EMBL/GenBank/DDBJ whole genome shotgun (WGS) entry which is preliminary data.</text>
</comment>
<name>A0A3M8W7F2_9ACTN</name>
<sequence length="89" mass="9643">MNGDEDAVSSYQFSEQNLARARRAAFGDVPALRLSVVEFIKDVLIAMYEGVDALCVVVACLLRPGGVCRFGRAPAGEVFVQAEETAYEL</sequence>
<dbReference type="AlphaFoldDB" id="A0A3M8W7F2"/>
<organism evidence="1 2">
    <name type="scientific">Streptomyces botrytidirepellens</name>
    <dbReference type="NCBI Taxonomy" id="2486417"/>
    <lineage>
        <taxon>Bacteria</taxon>
        <taxon>Bacillati</taxon>
        <taxon>Actinomycetota</taxon>
        <taxon>Actinomycetes</taxon>
        <taxon>Kitasatosporales</taxon>
        <taxon>Streptomycetaceae</taxon>
        <taxon>Streptomyces</taxon>
    </lineage>
</organism>
<gene>
    <name evidence="1" type="ORF">EEJ42_16360</name>
</gene>
<evidence type="ECO:0000313" key="2">
    <source>
        <dbReference type="Proteomes" id="UP000275401"/>
    </source>
</evidence>